<keyword evidence="2" id="KW-0472">Membrane</keyword>
<reference evidence="3" key="1">
    <citation type="submission" date="2022-11" db="EMBL/GenBank/DDBJ databases">
        <title>Centuries of genome instability and evolution in soft-shell clam transmissible cancer (bioRxiv).</title>
        <authorList>
            <person name="Hart S.F.M."/>
            <person name="Yonemitsu M.A."/>
            <person name="Giersch R.M."/>
            <person name="Beal B.F."/>
            <person name="Arriagada G."/>
            <person name="Davis B.W."/>
            <person name="Ostrander E.A."/>
            <person name="Goff S.P."/>
            <person name="Metzger M.J."/>
        </authorList>
    </citation>
    <scope>NUCLEOTIDE SEQUENCE</scope>
    <source>
        <strain evidence="3">MELC-2E11</strain>
        <tissue evidence="3">Siphon/mantle</tissue>
    </source>
</reference>
<dbReference type="EMBL" id="CP111013">
    <property type="protein sequence ID" value="WAQ95715.1"/>
    <property type="molecule type" value="Genomic_DNA"/>
</dbReference>
<keyword evidence="4" id="KW-1185">Reference proteome</keyword>
<evidence type="ECO:0000313" key="3">
    <source>
        <dbReference type="EMBL" id="WAQ95715.1"/>
    </source>
</evidence>
<evidence type="ECO:0000256" key="1">
    <source>
        <dbReference type="SAM" id="MobiDB-lite"/>
    </source>
</evidence>
<proteinExistence type="predicted"/>
<sequence>MSHNSKSYRKKLTKQTAFSCKKIDVLLRQHALASSGSQIDREDASKQDSERKSSEIASEPVSVSPTEDSTATPEQIADPNFMLMEIQKDVGIKQDYPAMGYLMLVGALITTSTVVVERVFSLMNRLCTPLRASMSQKTIEELMRVVSIGEECLTDEQLNEAIAYFGRKKDRMIVQAIMVFEALSQRLCKANIPEAVSVSYRRTLAILFTSQINVTARLFEHTNRSAENLQLRIIISNNTNKALLRYIHLLGKWREMITPCEDARVMRNGDRVEIAVESGESVIREQLLDMEHFQQGVDNIQIPLRGCDNTPLPPTVNGHHIQCWYEVQLEVTLSNDDKVDLKVPVAVIWPPKNKEWGKWKCPQWVAKEALNIDIYHTTSVLRVPQNLLSSPAFSSIPG</sequence>
<organism evidence="3 4">
    <name type="scientific">Mya arenaria</name>
    <name type="common">Soft-shell clam</name>
    <dbReference type="NCBI Taxonomy" id="6604"/>
    <lineage>
        <taxon>Eukaryota</taxon>
        <taxon>Metazoa</taxon>
        <taxon>Spiralia</taxon>
        <taxon>Lophotrochozoa</taxon>
        <taxon>Mollusca</taxon>
        <taxon>Bivalvia</taxon>
        <taxon>Autobranchia</taxon>
        <taxon>Heteroconchia</taxon>
        <taxon>Euheterodonta</taxon>
        <taxon>Imparidentia</taxon>
        <taxon>Neoheterodontei</taxon>
        <taxon>Myida</taxon>
        <taxon>Myoidea</taxon>
        <taxon>Myidae</taxon>
        <taxon>Mya</taxon>
    </lineage>
</organism>
<feature type="non-terminal residue" evidence="3">
    <location>
        <position position="1"/>
    </location>
</feature>
<accession>A0ABY7DG95</accession>
<protein>
    <submittedName>
        <fullName evidence="3">Uncharacterized protein</fullName>
    </submittedName>
</protein>
<feature type="compositionally biased region" description="Basic and acidic residues" evidence="1">
    <location>
        <begin position="39"/>
        <end position="54"/>
    </location>
</feature>
<dbReference type="Proteomes" id="UP001164746">
    <property type="component" value="Chromosome 2"/>
</dbReference>
<evidence type="ECO:0000256" key="2">
    <source>
        <dbReference type="SAM" id="Phobius"/>
    </source>
</evidence>
<keyword evidence="2" id="KW-0812">Transmembrane</keyword>
<evidence type="ECO:0000313" key="4">
    <source>
        <dbReference type="Proteomes" id="UP001164746"/>
    </source>
</evidence>
<keyword evidence="2" id="KW-1133">Transmembrane helix</keyword>
<feature type="region of interest" description="Disordered" evidence="1">
    <location>
        <begin position="34"/>
        <end position="76"/>
    </location>
</feature>
<feature type="transmembrane region" description="Helical" evidence="2">
    <location>
        <begin position="98"/>
        <end position="116"/>
    </location>
</feature>
<feature type="compositionally biased region" description="Polar residues" evidence="1">
    <location>
        <begin position="61"/>
        <end position="73"/>
    </location>
</feature>
<name>A0ABY7DG95_MYAAR</name>
<gene>
    <name evidence="3" type="ORF">MAR_028405</name>
</gene>